<evidence type="ECO:0000313" key="2">
    <source>
        <dbReference type="EMBL" id="SMO71260.1"/>
    </source>
</evidence>
<dbReference type="EMBL" id="FXTO01000011">
    <property type="protein sequence ID" value="SMO71260.1"/>
    <property type="molecule type" value="Genomic_DNA"/>
</dbReference>
<organism evidence="2 3">
    <name type="scientific">Thalassovita litoralis</name>
    <dbReference type="NCBI Taxonomy" id="1010611"/>
    <lineage>
        <taxon>Bacteria</taxon>
        <taxon>Pseudomonadati</taxon>
        <taxon>Pseudomonadota</taxon>
        <taxon>Alphaproteobacteria</taxon>
        <taxon>Rhodobacterales</taxon>
        <taxon>Roseobacteraceae</taxon>
        <taxon>Thalassovita</taxon>
    </lineage>
</organism>
<evidence type="ECO:0000313" key="3">
    <source>
        <dbReference type="Proteomes" id="UP000316030"/>
    </source>
</evidence>
<proteinExistence type="predicted"/>
<dbReference type="Pfam" id="PF06226">
    <property type="entry name" value="DUF1007"/>
    <property type="match status" value="1"/>
</dbReference>
<dbReference type="Proteomes" id="UP000316030">
    <property type="component" value="Unassembled WGS sequence"/>
</dbReference>
<dbReference type="OrthoDB" id="1679673at2"/>
<keyword evidence="1" id="KW-0732">Signal</keyword>
<reference evidence="2 3" key="1">
    <citation type="submission" date="2017-05" db="EMBL/GenBank/DDBJ databases">
        <authorList>
            <person name="Varghese N."/>
            <person name="Submissions S."/>
        </authorList>
    </citation>
    <scope>NUCLEOTIDE SEQUENCE [LARGE SCALE GENOMIC DNA]</scope>
    <source>
        <strain evidence="2 3">DSM 29506</strain>
    </source>
</reference>
<feature type="chain" id="PRO_5021996541" evidence="1">
    <location>
        <begin position="22"/>
        <end position="209"/>
    </location>
</feature>
<feature type="signal peptide" evidence="1">
    <location>
        <begin position="1"/>
        <end position="21"/>
    </location>
</feature>
<keyword evidence="3" id="KW-1185">Reference proteome</keyword>
<dbReference type="InterPro" id="IPR010412">
    <property type="entry name" value="DUF1007"/>
</dbReference>
<accession>A0A521DK07</accession>
<sequence>MRYLLAPICSLALCVPLPAFAHPHIFVATSLTILTDDRGHATGVEVQWSYDDLYSLLVLEDMELDGDYDGILTPEEQARLTGFDMHWVEGYEGDLYASGPDGPVRLSAPEPLDTRFADGKIITRHIRRFDQPQSQLVLKAYDPTFYTAYDLTGGVKTPDACRTALTVADENAAFALVETKLKEGNYSEDDYPEVGEAFADTVTVTCQDA</sequence>
<dbReference type="RefSeq" id="WP_142493299.1">
    <property type="nucleotide sequence ID" value="NZ_FXTO01000011.1"/>
</dbReference>
<name>A0A521DK07_9RHOB</name>
<dbReference type="AlphaFoldDB" id="A0A521DK07"/>
<protein>
    <submittedName>
        <fullName evidence="2">ABC-type uncharacterized transport system, substrate-binding protein</fullName>
    </submittedName>
</protein>
<gene>
    <name evidence="2" type="ORF">SAMN06265173_11110</name>
</gene>
<evidence type="ECO:0000256" key="1">
    <source>
        <dbReference type="SAM" id="SignalP"/>
    </source>
</evidence>